<evidence type="ECO:0000313" key="1">
    <source>
        <dbReference type="EMBL" id="XFO70770.1"/>
    </source>
</evidence>
<reference evidence="1" key="1">
    <citation type="submission" date="2024-05" db="EMBL/GenBank/DDBJ databases">
        <title>Isolation and characterization of Sporomusa carbonis sp. nov., a carboxydotrophic hydrogenogen in the genus of Sporomusa isolated from a charcoal burning pile.</title>
        <authorList>
            <person name="Boeer T."/>
            <person name="Rosenbaum F."/>
            <person name="Eysell L."/>
            <person name="Mueller V."/>
            <person name="Daniel R."/>
            <person name="Poehlein A."/>
        </authorList>
    </citation>
    <scope>NUCLEOTIDE SEQUENCE [LARGE SCALE GENOMIC DNA]</scope>
    <source>
        <strain evidence="1">DSM 3132</strain>
    </source>
</reference>
<organism evidence="1 2">
    <name type="scientific">Sporomusa acidovorans (strain ATCC 49682 / DSM 3132 / Mol)</name>
    <dbReference type="NCBI Taxonomy" id="1123286"/>
    <lineage>
        <taxon>Bacteria</taxon>
        <taxon>Bacillati</taxon>
        <taxon>Bacillota</taxon>
        <taxon>Negativicutes</taxon>
        <taxon>Selenomonadales</taxon>
        <taxon>Sporomusaceae</taxon>
        <taxon>Sporomusa</taxon>
    </lineage>
</organism>
<evidence type="ECO:0000313" key="2">
    <source>
        <dbReference type="Proteomes" id="UP000216052"/>
    </source>
</evidence>
<keyword evidence="2" id="KW-1185">Reference proteome</keyword>
<name>A0ABZ3IXP7_SPOA4</name>
<dbReference type="EMBL" id="CP155571">
    <property type="protein sequence ID" value="XFO70770.1"/>
    <property type="molecule type" value="Genomic_DNA"/>
</dbReference>
<proteinExistence type="predicted"/>
<dbReference type="Proteomes" id="UP000216052">
    <property type="component" value="Chromosome"/>
</dbReference>
<sequence>MNCHNESCTCICVEELEKKSRRLANSTKTTITAGNSVVLFTMLLLEEILEQLSLNPVANLNSILAIASSIATLNNSITIDP</sequence>
<accession>A0ABZ3IXP7</accession>
<dbReference type="RefSeq" id="WP_093794339.1">
    <property type="nucleotide sequence ID" value="NZ_CP155571.1"/>
</dbReference>
<protein>
    <submittedName>
        <fullName evidence="1">Uncharacterized protein</fullName>
    </submittedName>
</protein>
<gene>
    <name evidence="1" type="ORF">SPACI_007700</name>
</gene>